<dbReference type="RefSeq" id="WP_013488894.1">
    <property type="nucleotide sequence ID" value="NC_014829.1"/>
</dbReference>
<reference evidence="2" key="1">
    <citation type="submission" date="2010-12" db="EMBL/GenBank/DDBJ databases">
        <title>Complete sequence of Bacillus cellulosilyticus DSM 2522.</title>
        <authorList>
            <consortium name="US DOE Joint Genome Institute"/>
            <person name="Lucas S."/>
            <person name="Copeland A."/>
            <person name="Lapidus A."/>
            <person name="Cheng J.-F."/>
            <person name="Bruce D."/>
            <person name="Goodwin L."/>
            <person name="Pitluck S."/>
            <person name="Chertkov O."/>
            <person name="Detter J.C."/>
            <person name="Han C."/>
            <person name="Tapia R."/>
            <person name="Land M."/>
            <person name="Hauser L."/>
            <person name="Jeffries C."/>
            <person name="Kyrpides N."/>
            <person name="Ivanova N."/>
            <person name="Mikhailova N."/>
            <person name="Brumm P."/>
            <person name="Mead D."/>
            <person name="Woyke T."/>
        </authorList>
    </citation>
    <scope>NUCLEOTIDE SEQUENCE [LARGE SCALE GENOMIC DNA]</scope>
    <source>
        <strain evidence="2">DSM 2522</strain>
    </source>
</reference>
<dbReference type="KEGG" id="bco:Bcell_2299"/>
<dbReference type="OrthoDB" id="9791556at2"/>
<dbReference type="Proteomes" id="UP000001401">
    <property type="component" value="Chromosome"/>
</dbReference>
<proteinExistence type="predicted"/>
<dbReference type="EMBL" id="CP002394">
    <property type="protein sequence ID" value="ADU30559.1"/>
    <property type="molecule type" value="Genomic_DNA"/>
</dbReference>
<gene>
    <name evidence="2" type="ordered locus">Bcell_2299</name>
</gene>
<organism evidence="2 3">
    <name type="scientific">Evansella cellulosilytica (strain ATCC 21833 / DSM 2522 / FERM P-1141 / JCM 9156 / N-4)</name>
    <name type="common">Bacillus cellulosilyticus</name>
    <dbReference type="NCBI Taxonomy" id="649639"/>
    <lineage>
        <taxon>Bacteria</taxon>
        <taxon>Bacillati</taxon>
        <taxon>Bacillota</taxon>
        <taxon>Bacilli</taxon>
        <taxon>Bacillales</taxon>
        <taxon>Bacillaceae</taxon>
        <taxon>Evansella</taxon>
    </lineage>
</organism>
<dbReference type="Pfam" id="PF01170">
    <property type="entry name" value="UPF0020"/>
    <property type="match status" value="1"/>
</dbReference>
<dbReference type="PANTHER" id="PTHR14911">
    <property type="entry name" value="THUMP DOMAIN-CONTAINING"/>
    <property type="match status" value="1"/>
</dbReference>
<dbReference type="InterPro" id="IPR029063">
    <property type="entry name" value="SAM-dependent_MTases_sf"/>
</dbReference>
<protein>
    <submittedName>
        <fullName evidence="2">RNA methylase</fullName>
    </submittedName>
</protein>
<accession>E6TQP8</accession>
<keyword evidence="2" id="KW-0489">Methyltransferase</keyword>
<dbReference type="GO" id="GO:0016423">
    <property type="term" value="F:tRNA (guanine) methyltransferase activity"/>
    <property type="evidence" value="ECO:0007669"/>
    <property type="project" value="TreeGrafter"/>
</dbReference>
<dbReference type="CDD" id="cd02440">
    <property type="entry name" value="AdoMet_MTases"/>
    <property type="match status" value="1"/>
</dbReference>
<dbReference type="SUPFAM" id="SSF53335">
    <property type="entry name" value="S-adenosyl-L-methionine-dependent methyltransferases"/>
    <property type="match status" value="1"/>
</dbReference>
<feature type="domain" description="Ribosomal RNA large subunit methyltransferase K/L-like methyltransferase" evidence="1">
    <location>
        <begin position="154"/>
        <end position="270"/>
    </location>
</feature>
<dbReference type="GO" id="GO:0030488">
    <property type="term" value="P:tRNA methylation"/>
    <property type="evidence" value="ECO:0007669"/>
    <property type="project" value="TreeGrafter"/>
</dbReference>
<sequence>MINKNKKYYYFYSYTEEEYALCQLEMRTLFNYNSDSHILSSDINIDPSRSPFIKGKLEILCQESDIQSLTKTIAKIPSENSTFKVVYLKNKDSINSELSFIDRRKIEREVGLEIDGQASLHNPNMKYGLIRVEDCWVFGRYTESKPVWYYHQEKPYQYSTALNTRIARAITNIAVPVINSNLKVIDPCCGIGTVIIEALSMGINIEGCDINPLVPKNARENVMHFHYETNIVIQDMRKITKKYDVAIIDMPYNKCSVLTEKEKKEMLTSARLFTKKLVLITIEPIEHTFLETGFTVIDKCVVKKGSSFQREVFVCQ</sequence>
<name>E6TQP8_EVAC2</name>
<dbReference type="Gene3D" id="3.40.50.150">
    <property type="entry name" value="Vaccinia Virus protein VP39"/>
    <property type="match status" value="1"/>
</dbReference>
<evidence type="ECO:0000313" key="3">
    <source>
        <dbReference type="Proteomes" id="UP000001401"/>
    </source>
</evidence>
<dbReference type="STRING" id="649639.Bcell_2299"/>
<evidence type="ECO:0000313" key="2">
    <source>
        <dbReference type="EMBL" id="ADU30559.1"/>
    </source>
</evidence>
<dbReference type="HOGENOM" id="CLU_085279_0_0_9"/>
<dbReference type="AlphaFoldDB" id="E6TQP8"/>
<keyword evidence="3" id="KW-1185">Reference proteome</keyword>
<keyword evidence="2" id="KW-0808">Transferase</keyword>
<dbReference type="PANTHER" id="PTHR14911:SF13">
    <property type="entry name" value="TRNA (GUANINE(6)-N2)-METHYLTRANSFERASE THUMP3"/>
    <property type="match status" value="1"/>
</dbReference>
<evidence type="ECO:0000259" key="1">
    <source>
        <dbReference type="Pfam" id="PF01170"/>
    </source>
</evidence>
<dbReference type="InterPro" id="IPR000241">
    <property type="entry name" value="RlmKL-like_Mtase"/>
</dbReference>
<dbReference type="eggNOG" id="COG1041">
    <property type="taxonomic scope" value="Bacteria"/>
</dbReference>